<evidence type="ECO:0000256" key="1">
    <source>
        <dbReference type="SAM" id="SignalP"/>
    </source>
</evidence>
<gene>
    <name evidence="2" type="ORF">DFH08DRAFT_831869</name>
</gene>
<evidence type="ECO:0008006" key="4">
    <source>
        <dbReference type="Google" id="ProtNLM"/>
    </source>
</evidence>
<sequence>MIIRVVVMLCFFILKETSHPDPPAQTGDKKALLAVTAQNKNFGKLVYAGTSICGFDKARSDPPFLLLHFRCDLY</sequence>
<accession>A0AAD7AV56</accession>
<dbReference type="Proteomes" id="UP001218218">
    <property type="component" value="Unassembled WGS sequence"/>
</dbReference>
<comment type="caution">
    <text evidence="2">The sequence shown here is derived from an EMBL/GenBank/DDBJ whole genome shotgun (WGS) entry which is preliminary data.</text>
</comment>
<keyword evidence="1" id="KW-0732">Signal</keyword>
<evidence type="ECO:0000313" key="3">
    <source>
        <dbReference type="Proteomes" id="UP001218218"/>
    </source>
</evidence>
<evidence type="ECO:0000313" key="2">
    <source>
        <dbReference type="EMBL" id="KAJ7368639.1"/>
    </source>
</evidence>
<reference evidence="2" key="1">
    <citation type="submission" date="2023-03" db="EMBL/GenBank/DDBJ databases">
        <title>Massive genome expansion in bonnet fungi (Mycena s.s.) driven by repeated elements and novel gene families across ecological guilds.</title>
        <authorList>
            <consortium name="Lawrence Berkeley National Laboratory"/>
            <person name="Harder C.B."/>
            <person name="Miyauchi S."/>
            <person name="Viragh M."/>
            <person name="Kuo A."/>
            <person name="Thoen E."/>
            <person name="Andreopoulos B."/>
            <person name="Lu D."/>
            <person name="Skrede I."/>
            <person name="Drula E."/>
            <person name="Henrissat B."/>
            <person name="Morin E."/>
            <person name="Kohler A."/>
            <person name="Barry K."/>
            <person name="LaButti K."/>
            <person name="Morin E."/>
            <person name="Salamov A."/>
            <person name="Lipzen A."/>
            <person name="Mereny Z."/>
            <person name="Hegedus B."/>
            <person name="Baldrian P."/>
            <person name="Stursova M."/>
            <person name="Weitz H."/>
            <person name="Taylor A."/>
            <person name="Grigoriev I.V."/>
            <person name="Nagy L.G."/>
            <person name="Martin F."/>
            <person name="Kauserud H."/>
        </authorList>
    </citation>
    <scope>NUCLEOTIDE SEQUENCE</scope>
    <source>
        <strain evidence="2">CBHHK002</strain>
    </source>
</reference>
<proteinExistence type="predicted"/>
<name>A0AAD7AV56_9AGAR</name>
<keyword evidence="3" id="KW-1185">Reference proteome</keyword>
<organism evidence="2 3">
    <name type="scientific">Mycena albidolilacea</name>
    <dbReference type="NCBI Taxonomy" id="1033008"/>
    <lineage>
        <taxon>Eukaryota</taxon>
        <taxon>Fungi</taxon>
        <taxon>Dikarya</taxon>
        <taxon>Basidiomycota</taxon>
        <taxon>Agaricomycotina</taxon>
        <taxon>Agaricomycetes</taxon>
        <taxon>Agaricomycetidae</taxon>
        <taxon>Agaricales</taxon>
        <taxon>Marasmiineae</taxon>
        <taxon>Mycenaceae</taxon>
        <taxon>Mycena</taxon>
    </lineage>
</organism>
<protein>
    <recommendedName>
        <fullName evidence="4">Secreted protein</fullName>
    </recommendedName>
</protein>
<dbReference type="AlphaFoldDB" id="A0AAD7AV56"/>
<feature type="chain" id="PRO_5042253320" description="Secreted protein" evidence="1">
    <location>
        <begin position="21"/>
        <end position="74"/>
    </location>
</feature>
<feature type="signal peptide" evidence="1">
    <location>
        <begin position="1"/>
        <end position="20"/>
    </location>
</feature>
<dbReference type="EMBL" id="JARIHO010000001">
    <property type="protein sequence ID" value="KAJ7368639.1"/>
    <property type="molecule type" value="Genomic_DNA"/>
</dbReference>